<keyword evidence="3" id="KW-1185">Reference proteome</keyword>
<dbReference type="EMBL" id="NEVH01009422">
    <property type="protein sequence ID" value="PNF33028.1"/>
    <property type="molecule type" value="Genomic_DNA"/>
</dbReference>
<evidence type="ECO:0000256" key="1">
    <source>
        <dbReference type="SAM" id="MobiDB-lite"/>
    </source>
</evidence>
<organism evidence="2 3">
    <name type="scientific">Cryptotermes secundus</name>
    <dbReference type="NCBI Taxonomy" id="105785"/>
    <lineage>
        <taxon>Eukaryota</taxon>
        <taxon>Metazoa</taxon>
        <taxon>Ecdysozoa</taxon>
        <taxon>Arthropoda</taxon>
        <taxon>Hexapoda</taxon>
        <taxon>Insecta</taxon>
        <taxon>Pterygota</taxon>
        <taxon>Neoptera</taxon>
        <taxon>Polyneoptera</taxon>
        <taxon>Dictyoptera</taxon>
        <taxon>Blattodea</taxon>
        <taxon>Blattoidea</taxon>
        <taxon>Termitoidae</taxon>
        <taxon>Kalotermitidae</taxon>
        <taxon>Cryptotermitinae</taxon>
        <taxon>Cryptotermes</taxon>
    </lineage>
</organism>
<comment type="caution">
    <text evidence="2">The sequence shown here is derived from an EMBL/GenBank/DDBJ whole genome shotgun (WGS) entry which is preliminary data.</text>
</comment>
<evidence type="ECO:0000313" key="3">
    <source>
        <dbReference type="Proteomes" id="UP000235965"/>
    </source>
</evidence>
<proteinExistence type="predicted"/>
<protein>
    <submittedName>
        <fullName evidence="2">Tetratricopeptide repeat protein 39C</fullName>
    </submittedName>
</protein>
<dbReference type="STRING" id="105785.A0A2J7QWR5"/>
<dbReference type="AlphaFoldDB" id="A0A2J7QWR5"/>
<dbReference type="PANTHER" id="PTHR31859:SF1">
    <property type="entry name" value="TETRATRICOPEPTIDE REPEAT PROTEIN 39C"/>
    <property type="match status" value="1"/>
</dbReference>
<dbReference type="InterPro" id="IPR019412">
    <property type="entry name" value="IML2/TPR_39"/>
</dbReference>
<evidence type="ECO:0000313" key="2">
    <source>
        <dbReference type="EMBL" id="PNF33028.1"/>
    </source>
</evidence>
<dbReference type="InParanoid" id="A0A2J7QWR5"/>
<dbReference type="GO" id="GO:0060271">
    <property type="term" value="P:cilium assembly"/>
    <property type="evidence" value="ECO:0007669"/>
    <property type="project" value="TreeGrafter"/>
</dbReference>
<accession>A0A2J7QWR5</accession>
<dbReference type="Proteomes" id="UP000235965">
    <property type="component" value="Unassembled WGS sequence"/>
</dbReference>
<sequence>MQNGNADYDWHLARKGIQLLLNNKISEAEQLFGEKKDNVQMAAGYCFVTFMNALMTFEDEKLQESLQTLRDMEKRCAQDIGWLKAVRNKMFGSDNSSERAQADKLEEQIILADSQVCVALLTFLQQDLTSCVKGGWVLRKAWKVYQHTYSQILRLYRQTFGSDDVPGSQFPSWKVITRGPSHPNLQSPTSSEWSVPSCSSSAPTPSGSTTLNGRTNGFRNPFSILSSFSLHSDAYSNDSVPPEVVSRLMSAVSFGYGIFQLCISLLPPSLLKLIHFLGFEGDRQVGIAALMFARQGHDMRAPLASLALLWYHTIVRPFFALDGSNVQAGVEAAQHLIAESQNDFGQSALFLFFKGRVERLKSNINGALEAYQAAVVKSPQREIQLLCLHEVGWCHLIQLDWNQAHQCFLQLKLRSRWSKSFYTYLAAVCTGAAGNLDEAMRLTQEVPGLSSSSSSQQRSTQLETFILRRTNRFAGERDSENFDQAYCRLLAFELLFLWNALPSCSVQHIHNLLEDCQSSGREPMEGLRHLVMGAAQCYLGLHEEAVASFRTCLAKRGELEACETGGGRMMGQTGDHHISAFALYELGTLLCKDPKTVDEGKALLHQAQTNYRGYDFENRLNVRIHAALRNSG</sequence>
<dbReference type="PANTHER" id="PTHR31859">
    <property type="entry name" value="TETRATRICOPEPTIDE REPEAT PROTEIN 39 FAMILY MEMBER"/>
    <property type="match status" value="1"/>
</dbReference>
<dbReference type="InterPro" id="IPR011990">
    <property type="entry name" value="TPR-like_helical_dom_sf"/>
</dbReference>
<feature type="compositionally biased region" description="Low complexity" evidence="1">
    <location>
        <begin position="187"/>
        <end position="210"/>
    </location>
</feature>
<dbReference type="Gene3D" id="1.25.40.10">
    <property type="entry name" value="Tetratricopeptide repeat domain"/>
    <property type="match status" value="1"/>
</dbReference>
<gene>
    <name evidence="2" type="primary">Ttc39c</name>
    <name evidence="2" type="ORF">B7P43_G16360</name>
</gene>
<dbReference type="Pfam" id="PF10300">
    <property type="entry name" value="Iml2-TPR_39"/>
    <property type="match status" value="1"/>
</dbReference>
<dbReference type="OrthoDB" id="2154985at2759"/>
<name>A0A2J7QWR5_9NEOP</name>
<feature type="region of interest" description="Disordered" evidence="1">
    <location>
        <begin position="181"/>
        <end position="214"/>
    </location>
</feature>
<reference evidence="2 3" key="1">
    <citation type="submission" date="2017-12" db="EMBL/GenBank/DDBJ databases">
        <title>Hemimetabolous genomes reveal molecular basis of termite eusociality.</title>
        <authorList>
            <person name="Harrison M.C."/>
            <person name="Jongepier E."/>
            <person name="Robertson H.M."/>
            <person name="Arning N."/>
            <person name="Bitard-Feildel T."/>
            <person name="Chao H."/>
            <person name="Childers C.P."/>
            <person name="Dinh H."/>
            <person name="Doddapaneni H."/>
            <person name="Dugan S."/>
            <person name="Gowin J."/>
            <person name="Greiner C."/>
            <person name="Han Y."/>
            <person name="Hu H."/>
            <person name="Hughes D.S.T."/>
            <person name="Huylmans A.-K."/>
            <person name="Kemena C."/>
            <person name="Kremer L.P.M."/>
            <person name="Lee S.L."/>
            <person name="Lopez-Ezquerra A."/>
            <person name="Mallet L."/>
            <person name="Monroy-Kuhn J.M."/>
            <person name="Moser A."/>
            <person name="Murali S.C."/>
            <person name="Muzny D.M."/>
            <person name="Otani S."/>
            <person name="Piulachs M.-D."/>
            <person name="Poelchau M."/>
            <person name="Qu J."/>
            <person name="Schaub F."/>
            <person name="Wada-Katsumata A."/>
            <person name="Worley K.C."/>
            <person name="Xie Q."/>
            <person name="Ylla G."/>
            <person name="Poulsen M."/>
            <person name="Gibbs R.A."/>
            <person name="Schal C."/>
            <person name="Richards S."/>
            <person name="Belles X."/>
            <person name="Korb J."/>
            <person name="Bornberg-Bauer E."/>
        </authorList>
    </citation>
    <scope>NUCLEOTIDE SEQUENCE [LARGE SCALE GENOMIC DNA]</scope>
    <source>
        <tissue evidence="2">Whole body</tissue>
    </source>
</reference>
<dbReference type="SUPFAM" id="SSF48452">
    <property type="entry name" value="TPR-like"/>
    <property type="match status" value="1"/>
</dbReference>